<organism evidence="3 4">
    <name type="scientific">Paraburkholderia acidisoli</name>
    <dbReference type="NCBI Taxonomy" id="2571748"/>
    <lineage>
        <taxon>Bacteria</taxon>
        <taxon>Pseudomonadati</taxon>
        <taxon>Pseudomonadota</taxon>
        <taxon>Betaproteobacteria</taxon>
        <taxon>Burkholderiales</taxon>
        <taxon>Burkholderiaceae</taxon>
        <taxon>Paraburkholderia</taxon>
    </lineage>
</organism>
<name>A0A7Z2GHF5_9BURK</name>
<dbReference type="Proteomes" id="UP000433577">
    <property type="component" value="Chromosome 1"/>
</dbReference>
<evidence type="ECO:0000259" key="2">
    <source>
        <dbReference type="PROSITE" id="PS51833"/>
    </source>
</evidence>
<dbReference type="InterPro" id="IPR013976">
    <property type="entry name" value="HDOD"/>
</dbReference>
<dbReference type="AlphaFoldDB" id="A0A7Z2GHF5"/>
<evidence type="ECO:0000313" key="3">
    <source>
        <dbReference type="EMBL" id="QGZ61753.1"/>
    </source>
</evidence>
<accession>A0A7Z2GHF5</accession>
<dbReference type="OrthoDB" id="9804751at2"/>
<dbReference type="PANTHER" id="PTHR33525:SF4">
    <property type="entry name" value="CYCLIC DI-GMP PHOSPHODIESTERASE CDGJ"/>
    <property type="match status" value="1"/>
</dbReference>
<dbReference type="PANTHER" id="PTHR33525">
    <property type="match status" value="1"/>
</dbReference>
<dbReference type="SUPFAM" id="SSF141868">
    <property type="entry name" value="EAL domain-like"/>
    <property type="match status" value="1"/>
</dbReference>
<dbReference type="EMBL" id="CP046913">
    <property type="protein sequence ID" value="QGZ61753.1"/>
    <property type="molecule type" value="Genomic_DNA"/>
</dbReference>
<dbReference type="SMART" id="SM00052">
    <property type="entry name" value="EAL"/>
    <property type="match status" value="1"/>
</dbReference>
<dbReference type="Pfam" id="PF00563">
    <property type="entry name" value="EAL"/>
    <property type="match status" value="1"/>
</dbReference>
<dbReference type="InterPro" id="IPR001633">
    <property type="entry name" value="EAL_dom"/>
</dbReference>
<feature type="region of interest" description="Disordered" evidence="1">
    <location>
        <begin position="1"/>
        <end position="35"/>
    </location>
</feature>
<reference evidence="3 4" key="1">
    <citation type="submission" date="2019-12" db="EMBL/GenBank/DDBJ databases">
        <title>Paraburkholderia acidiphila 7Q-K02 sp. nov and Paraburkholderia acidisoli DHF22 sp. nov., two strains isolated from forest soil.</title>
        <authorList>
            <person name="Gao Z."/>
            <person name="Qiu L."/>
        </authorList>
    </citation>
    <scope>NUCLEOTIDE SEQUENCE [LARGE SCALE GENOMIC DNA]</scope>
    <source>
        <strain evidence="3 4">DHF22</strain>
    </source>
</reference>
<dbReference type="Gene3D" id="3.20.20.450">
    <property type="entry name" value="EAL domain"/>
    <property type="match status" value="1"/>
</dbReference>
<evidence type="ECO:0000313" key="4">
    <source>
        <dbReference type="Proteomes" id="UP000433577"/>
    </source>
</evidence>
<dbReference type="InterPro" id="IPR035919">
    <property type="entry name" value="EAL_sf"/>
</dbReference>
<sequence length="476" mass="51287">MSTNAVDRPQLSAQLPEPSAQLSESPLEVAGSAALPDPVSPPIDVYFGRQPLLDREGLLRAYETPPRVVDRRERAEREAEAQARAKDVAAGLPPQPGAAATALVAAFAAPAVRASLAGHAAWLDVTREMLFADDLLQVPADRVIFELPTDIGADAELIARLVALHRRRYRFALDNVSNAGESLARLLPYVEAIKIDIHEISPAVLPKFASVMKSAGKLLVAMGVDTKADYERAFGIGFDRFQGYFFARANGGSRRASAPRQALLNLLQLLAAEPTVAQLETELKLNPVLVMHLMRLANSGSMNIGRKVTTLREAINATGTNRIARWTQLLLYADGRKLPAEDDALLQLVATRARFMEIAVKRLTDAHLEDEDGAFLVGVFSFVEAVFGGSIESTLDILTLAKPVRMAIVGREGALGRLLELSEAFERGDWAGVDALCAQLAPLDAATVAGIYLTAAEWAGTADRSGEAQGLERLED</sequence>
<feature type="domain" description="HDOD" evidence="2">
    <location>
        <begin position="256"/>
        <end position="446"/>
    </location>
</feature>
<dbReference type="PROSITE" id="PS51833">
    <property type="entry name" value="HDOD"/>
    <property type="match status" value="1"/>
</dbReference>
<protein>
    <submittedName>
        <fullName evidence="3">EAL domain-containing protein</fullName>
    </submittedName>
</protein>
<dbReference type="SUPFAM" id="SSF109604">
    <property type="entry name" value="HD-domain/PDEase-like"/>
    <property type="match status" value="1"/>
</dbReference>
<dbReference type="KEGG" id="pacs:FAZ98_08415"/>
<dbReference type="Gene3D" id="1.10.3210.10">
    <property type="entry name" value="Hypothetical protein af1432"/>
    <property type="match status" value="1"/>
</dbReference>
<dbReference type="InterPro" id="IPR052340">
    <property type="entry name" value="RNase_Y/CdgJ"/>
</dbReference>
<evidence type="ECO:0000256" key="1">
    <source>
        <dbReference type="SAM" id="MobiDB-lite"/>
    </source>
</evidence>
<gene>
    <name evidence="3" type="ORF">FAZ98_08415</name>
</gene>
<keyword evidence="4" id="KW-1185">Reference proteome</keyword>
<dbReference type="Pfam" id="PF08668">
    <property type="entry name" value="HDOD"/>
    <property type="match status" value="1"/>
</dbReference>
<proteinExistence type="predicted"/>